<dbReference type="OrthoDB" id="1524907at2"/>
<feature type="domain" description="TfoX N-terminal" evidence="1">
    <location>
        <begin position="20"/>
        <end position="113"/>
    </location>
</feature>
<evidence type="ECO:0000313" key="3">
    <source>
        <dbReference type="Proteomes" id="UP000245086"/>
    </source>
</evidence>
<name>A0A2P2EBD0_9PROT</name>
<sequence length="118" mass="13077">MPRPSKSNPALEASIALARELFAGLGDIQVRKMFGGAGVYYSGRMFALIADTEIYLKADRHNQADFDAHDCPYFHYDKGSGEVMTMSYRAMPLIGLDDPEEALHWARRGIAAAQRAKP</sequence>
<dbReference type="InterPro" id="IPR047525">
    <property type="entry name" value="TfoX-like"/>
</dbReference>
<protein>
    <recommendedName>
        <fullName evidence="1">TfoX N-terminal domain-containing protein</fullName>
    </recommendedName>
</protein>
<dbReference type="SUPFAM" id="SSF159894">
    <property type="entry name" value="YgaC/TfoX-N like"/>
    <property type="match status" value="1"/>
</dbReference>
<evidence type="ECO:0000259" key="1">
    <source>
        <dbReference type="Pfam" id="PF04993"/>
    </source>
</evidence>
<dbReference type="Gene3D" id="3.30.1460.30">
    <property type="entry name" value="YgaC/TfoX-N like chaperone"/>
    <property type="match status" value="1"/>
</dbReference>
<reference evidence="2 3" key="1">
    <citation type="journal article" date="2018" name="Genome Announc.">
        <title>Draft Genome Sequence of "Candidatus Phycosocius bacilliformis," an Alphaproteobacterial Ectosymbiont of the Hydrocarbon-Producing Green Alga Botryococcus braunii.</title>
        <authorList>
            <person name="Tanabe Y."/>
            <person name="Yamaguchi H."/>
            <person name="Watanabe M.M."/>
        </authorList>
    </citation>
    <scope>NUCLEOTIDE SEQUENCE [LARGE SCALE GENOMIC DNA]</scope>
    <source>
        <strain evidence="2 3">BOTRYCO-2</strain>
    </source>
</reference>
<dbReference type="InterPro" id="IPR007076">
    <property type="entry name" value="TfoX_N"/>
</dbReference>
<dbReference type="Proteomes" id="UP000245086">
    <property type="component" value="Unassembled WGS sequence"/>
</dbReference>
<organism evidence="2 3">
    <name type="scientific">Candidatus Phycosocius bacilliformis</name>
    <dbReference type="NCBI Taxonomy" id="1445552"/>
    <lineage>
        <taxon>Bacteria</taxon>
        <taxon>Pseudomonadati</taxon>
        <taxon>Pseudomonadota</taxon>
        <taxon>Alphaproteobacteria</taxon>
        <taxon>Caulobacterales</taxon>
        <taxon>Caulobacterales incertae sedis</taxon>
        <taxon>Candidatus Phycosocius</taxon>
    </lineage>
</organism>
<dbReference type="AlphaFoldDB" id="A0A2P2EBD0"/>
<gene>
    <name evidence="2" type="ORF">PbB2_02042</name>
</gene>
<comment type="caution">
    <text evidence="2">The sequence shown here is derived from an EMBL/GenBank/DDBJ whole genome shotgun (WGS) entry which is preliminary data.</text>
</comment>
<dbReference type="PANTHER" id="PTHR36121">
    <property type="entry name" value="PROTEIN SXY"/>
    <property type="match status" value="1"/>
</dbReference>
<dbReference type="RefSeq" id="WP_108985227.1">
    <property type="nucleotide sequence ID" value="NZ_BFBR01000006.1"/>
</dbReference>
<dbReference type="EMBL" id="BFBR01000006">
    <property type="protein sequence ID" value="GBF58361.1"/>
    <property type="molecule type" value="Genomic_DNA"/>
</dbReference>
<accession>A0A2P2EBD0</accession>
<keyword evidence="3" id="KW-1185">Reference proteome</keyword>
<proteinExistence type="predicted"/>
<dbReference type="Pfam" id="PF04993">
    <property type="entry name" value="TfoX_N"/>
    <property type="match status" value="1"/>
</dbReference>
<dbReference type="PANTHER" id="PTHR36121:SF1">
    <property type="entry name" value="PROTEIN SXY"/>
    <property type="match status" value="1"/>
</dbReference>
<evidence type="ECO:0000313" key="2">
    <source>
        <dbReference type="EMBL" id="GBF58361.1"/>
    </source>
</evidence>